<evidence type="ECO:0000259" key="4">
    <source>
        <dbReference type="PROSITE" id="PS50042"/>
    </source>
</evidence>
<organism evidence="6 7">
    <name type="scientific">Candidatus Thiodiazotropha endolucinida</name>
    <dbReference type="NCBI Taxonomy" id="1655433"/>
    <lineage>
        <taxon>Bacteria</taxon>
        <taxon>Pseudomonadati</taxon>
        <taxon>Pseudomonadota</taxon>
        <taxon>Gammaproteobacteria</taxon>
        <taxon>Chromatiales</taxon>
        <taxon>Sedimenticolaceae</taxon>
        <taxon>Candidatus Thiodiazotropha</taxon>
    </lineage>
</organism>
<dbReference type="AlphaFoldDB" id="A0A7Z0VJC5"/>
<evidence type="ECO:0000256" key="3">
    <source>
        <dbReference type="ARBA" id="ARBA00023163"/>
    </source>
</evidence>
<evidence type="ECO:0000259" key="5">
    <source>
        <dbReference type="PROSITE" id="PS51063"/>
    </source>
</evidence>
<keyword evidence="1" id="KW-0805">Transcription regulation</keyword>
<dbReference type="SUPFAM" id="SSF51206">
    <property type="entry name" value="cAMP-binding domain-like"/>
    <property type="match status" value="1"/>
</dbReference>
<dbReference type="InterPro" id="IPR036390">
    <property type="entry name" value="WH_DNA-bd_sf"/>
</dbReference>
<dbReference type="PROSITE" id="PS51063">
    <property type="entry name" value="HTH_CRP_2"/>
    <property type="match status" value="1"/>
</dbReference>
<dbReference type="InterPro" id="IPR050397">
    <property type="entry name" value="Env_Response_Regulators"/>
</dbReference>
<dbReference type="PANTHER" id="PTHR24567">
    <property type="entry name" value="CRP FAMILY TRANSCRIPTIONAL REGULATORY PROTEIN"/>
    <property type="match status" value="1"/>
</dbReference>
<protein>
    <submittedName>
        <fullName evidence="6">Fumarate and nitrate reduction regulatory protein</fullName>
    </submittedName>
</protein>
<comment type="caution">
    <text evidence="6">The sequence shown here is derived from an EMBL/GenBank/DDBJ whole genome shotgun (WGS) entry which is preliminary data.</text>
</comment>
<dbReference type="GO" id="GO:0003700">
    <property type="term" value="F:DNA-binding transcription factor activity"/>
    <property type="evidence" value="ECO:0007669"/>
    <property type="project" value="TreeGrafter"/>
</dbReference>
<evidence type="ECO:0000256" key="1">
    <source>
        <dbReference type="ARBA" id="ARBA00023015"/>
    </source>
</evidence>
<sequence length="240" mass="27283">MSPKLRVVKEHHRCAHCLFRRFFVNVGLNCDQIDQAGQTTTTNIGPYFPGEYIYRAGESCNALYVVHAGTVKTETVTFDGDLHISGFYMAGELFGADGIHQRRFATDALAIEKTWVCELTFDKWAILAKDYPDLQNQLITELGRVIAHKEHEALSTHHHLLAQRLMGFLTDLQYRVRVRQGNQTNEIKLTMTKTDIARYLGATPESISRMLGKLEKAGYIVNSKRRIRILKDTTDLDIAI</sequence>
<dbReference type="RefSeq" id="WP_069126693.1">
    <property type="nucleotide sequence ID" value="NZ_MARB01000018.1"/>
</dbReference>
<dbReference type="CDD" id="cd00038">
    <property type="entry name" value="CAP_ED"/>
    <property type="match status" value="1"/>
</dbReference>
<proteinExistence type="predicted"/>
<keyword evidence="7" id="KW-1185">Reference proteome</keyword>
<evidence type="ECO:0000313" key="7">
    <source>
        <dbReference type="Proteomes" id="UP000094769"/>
    </source>
</evidence>
<evidence type="ECO:0000313" key="6">
    <source>
        <dbReference type="EMBL" id="ODJ86703.1"/>
    </source>
</evidence>
<dbReference type="GO" id="GO:0005829">
    <property type="term" value="C:cytosol"/>
    <property type="evidence" value="ECO:0007669"/>
    <property type="project" value="TreeGrafter"/>
</dbReference>
<dbReference type="PRINTS" id="PR00034">
    <property type="entry name" value="HTHCRP"/>
</dbReference>
<keyword evidence="3" id="KW-0804">Transcription</keyword>
<accession>A0A7Z0VJC5</accession>
<dbReference type="Pfam" id="PF13545">
    <property type="entry name" value="HTH_Crp_2"/>
    <property type="match status" value="1"/>
</dbReference>
<dbReference type="InterPro" id="IPR018490">
    <property type="entry name" value="cNMP-bd_dom_sf"/>
</dbReference>
<gene>
    <name evidence="6" type="primary">fnr_2</name>
    <name evidence="6" type="ORF">CODIS_30220</name>
</gene>
<dbReference type="PANTHER" id="PTHR24567:SF75">
    <property type="entry name" value="FUMARATE AND NITRATE REDUCTION REGULATORY PROTEIN"/>
    <property type="match status" value="1"/>
</dbReference>
<dbReference type="SMART" id="SM00419">
    <property type="entry name" value="HTH_CRP"/>
    <property type="match status" value="1"/>
</dbReference>
<feature type="domain" description="Cyclic nucleotide-binding" evidence="4">
    <location>
        <begin position="47"/>
        <end position="95"/>
    </location>
</feature>
<dbReference type="InterPro" id="IPR036388">
    <property type="entry name" value="WH-like_DNA-bd_sf"/>
</dbReference>
<dbReference type="OrthoDB" id="7643467at2"/>
<dbReference type="EMBL" id="MARB01000018">
    <property type="protein sequence ID" value="ODJ86703.1"/>
    <property type="molecule type" value="Genomic_DNA"/>
</dbReference>
<dbReference type="InterPro" id="IPR012318">
    <property type="entry name" value="HTH_CRP"/>
</dbReference>
<dbReference type="Proteomes" id="UP000094769">
    <property type="component" value="Unassembled WGS sequence"/>
</dbReference>
<dbReference type="Gene3D" id="2.60.120.10">
    <property type="entry name" value="Jelly Rolls"/>
    <property type="match status" value="1"/>
</dbReference>
<name>A0A7Z0VJC5_9GAMM</name>
<feature type="domain" description="HTH crp-type" evidence="5">
    <location>
        <begin position="159"/>
        <end position="233"/>
    </location>
</feature>
<dbReference type="PROSITE" id="PS50042">
    <property type="entry name" value="CNMP_BINDING_3"/>
    <property type="match status" value="1"/>
</dbReference>
<dbReference type="SUPFAM" id="SSF46785">
    <property type="entry name" value="Winged helix' DNA-binding domain"/>
    <property type="match status" value="1"/>
</dbReference>
<dbReference type="SMART" id="SM00100">
    <property type="entry name" value="cNMP"/>
    <property type="match status" value="1"/>
</dbReference>
<reference evidence="6 7" key="1">
    <citation type="submission" date="2016-06" db="EMBL/GenBank/DDBJ databases">
        <title>Genome sequence of endosymbiont of Candidatus Endolucinida thiodiazotropha.</title>
        <authorList>
            <person name="Poehlein A."/>
            <person name="Koenig S."/>
            <person name="Heiden S.E."/>
            <person name="Thuermer A."/>
            <person name="Voget S."/>
            <person name="Daniel R."/>
            <person name="Markert S."/>
            <person name="Gros O."/>
            <person name="Schweder T."/>
        </authorList>
    </citation>
    <scope>NUCLEOTIDE SEQUENCE [LARGE SCALE GENOMIC DNA]</scope>
    <source>
        <strain evidence="6 7">COS</strain>
    </source>
</reference>
<dbReference type="Gene3D" id="1.10.10.10">
    <property type="entry name" value="Winged helix-like DNA-binding domain superfamily/Winged helix DNA-binding domain"/>
    <property type="match status" value="1"/>
</dbReference>
<evidence type="ECO:0000256" key="2">
    <source>
        <dbReference type="ARBA" id="ARBA00023125"/>
    </source>
</evidence>
<dbReference type="Pfam" id="PF00027">
    <property type="entry name" value="cNMP_binding"/>
    <property type="match status" value="1"/>
</dbReference>
<keyword evidence="2" id="KW-0238">DNA-binding</keyword>
<dbReference type="InterPro" id="IPR014710">
    <property type="entry name" value="RmlC-like_jellyroll"/>
</dbReference>
<dbReference type="InterPro" id="IPR000595">
    <property type="entry name" value="cNMP-bd_dom"/>
</dbReference>
<dbReference type="CDD" id="cd00092">
    <property type="entry name" value="HTH_CRP"/>
    <property type="match status" value="1"/>
</dbReference>
<dbReference type="GO" id="GO:0003677">
    <property type="term" value="F:DNA binding"/>
    <property type="evidence" value="ECO:0007669"/>
    <property type="project" value="UniProtKB-KW"/>
</dbReference>